<evidence type="ECO:0000313" key="12">
    <source>
        <dbReference type="EMBL" id="KAK8987959.1"/>
    </source>
</evidence>
<name>A0ABR2PHP8_9ROSI</name>
<evidence type="ECO:0000256" key="8">
    <source>
        <dbReference type="ARBA" id="ARBA00023002"/>
    </source>
</evidence>
<organism evidence="12 13">
    <name type="scientific">Hibiscus sabdariffa</name>
    <name type="common">roselle</name>
    <dbReference type="NCBI Taxonomy" id="183260"/>
    <lineage>
        <taxon>Eukaryota</taxon>
        <taxon>Viridiplantae</taxon>
        <taxon>Streptophyta</taxon>
        <taxon>Embryophyta</taxon>
        <taxon>Tracheophyta</taxon>
        <taxon>Spermatophyta</taxon>
        <taxon>Magnoliopsida</taxon>
        <taxon>eudicotyledons</taxon>
        <taxon>Gunneridae</taxon>
        <taxon>Pentapetalae</taxon>
        <taxon>rosids</taxon>
        <taxon>malvids</taxon>
        <taxon>Malvales</taxon>
        <taxon>Malvaceae</taxon>
        <taxon>Malvoideae</taxon>
        <taxon>Hibiscus</taxon>
    </lineage>
</organism>
<accession>A0ABR2PHP8</accession>
<keyword evidence="8" id="KW-0560">Oxidoreductase</keyword>
<dbReference type="EMBL" id="JBBPBN010000059">
    <property type="protein sequence ID" value="KAK8987959.1"/>
    <property type="molecule type" value="Genomic_DNA"/>
</dbReference>
<proteinExistence type="inferred from homology"/>
<protein>
    <recommendedName>
        <fullName evidence="14">Cytochrome P450</fullName>
    </recommendedName>
</protein>
<dbReference type="InterPro" id="IPR050665">
    <property type="entry name" value="Cytochrome_P450_Monooxygen"/>
</dbReference>
<comment type="cofactor">
    <cofactor evidence="1">
        <name>heme</name>
        <dbReference type="ChEBI" id="CHEBI:30413"/>
    </cofactor>
</comment>
<evidence type="ECO:0000256" key="5">
    <source>
        <dbReference type="ARBA" id="ARBA00022692"/>
    </source>
</evidence>
<keyword evidence="13" id="KW-1185">Reference proteome</keyword>
<evidence type="ECO:0000256" key="10">
    <source>
        <dbReference type="ARBA" id="ARBA00023033"/>
    </source>
</evidence>
<keyword evidence="10" id="KW-0503">Monooxygenase</keyword>
<sequence length="86" mass="9809">MTPAVIASVETMLEKWRGREGKEIEVLGEFRLLTSEVILRTIFGSRCLEGEKIFDMLNKLSVIAGRNIFDTTIPFMKYVPSKSKIK</sequence>
<keyword evidence="7" id="KW-1133">Transmembrane helix</keyword>
<evidence type="ECO:0008006" key="14">
    <source>
        <dbReference type="Google" id="ProtNLM"/>
    </source>
</evidence>
<gene>
    <name evidence="12" type="ORF">V6N11_065563</name>
</gene>
<comment type="similarity">
    <text evidence="3">Belongs to the cytochrome P450 family.</text>
</comment>
<keyword evidence="4" id="KW-0349">Heme</keyword>
<keyword evidence="9" id="KW-0408">Iron</keyword>
<dbReference type="Proteomes" id="UP001396334">
    <property type="component" value="Unassembled WGS sequence"/>
</dbReference>
<dbReference type="PANTHER" id="PTHR24282:SF226">
    <property type="entry name" value="CYTOCHROME P450 CYP749A22-LIKE"/>
    <property type="match status" value="1"/>
</dbReference>
<dbReference type="InterPro" id="IPR036396">
    <property type="entry name" value="Cyt_P450_sf"/>
</dbReference>
<dbReference type="Gene3D" id="1.10.630.10">
    <property type="entry name" value="Cytochrome P450"/>
    <property type="match status" value="1"/>
</dbReference>
<reference evidence="12 13" key="1">
    <citation type="journal article" date="2024" name="G3 (Bethesda)">
        <title>Genome assembly of Hibiscus sabdariffa L. provides insights into metabolisms of medicinal natural products.</title>
        <authorList>
            <person name="Kim T."/>
        </authorList>
    </citation>
    <scope>NUCLEOTIDE SEQUENCE [LARGE SCALE GENOMIC DNA]</scope>
    <source>
        <strain evidence="12">TK-2024</strain>
        <tissue evidence="12">Old leaves</tissue>
    </source>
</reference>
<keyword evidence="11" id="KW-0472">Membrane</keyword>
<evidence type="ECO:0000256" key="7">
    <source>
        <dbReference type="ARBA" id="ARBA00022989"/>
    </source>
</evidence>
<comment type="subcellular location">
    <subcellularLocation>
        <location evidence="2">Membrane</location>
        <topology evidence="2">Single-pass membrane protein</topology>
    </subcellularLocation>
</comment>
<evidence type="ECO:0000256" key="6">
    <source>
        <dbReference type="ARBA" id="ARBA00022723"/>
    </source>
</evidence>
<evidence type="ECO:0000256" key="11">
    <source>
        <dbReference type="ARBA" id="ARBA00023136"/>
    </source>
</evidence>
<keyword evidence="5" id="KW-0812">Transmembrane</keyword>
<evidence type="ECO:0000256" key="3">
    <source>
        <dbReference type="ARBA" id="ARBA00010617"/>
    </source>
</evidence>
<keyword evidence="6" id="KW-0479">Metal-binding</keyword>
<evidence type="ECO:0000256" key="1">
    <source>
        <dbReference type="ARBA" id="ARBA00001971"/>
    </source>
</evidence>
<evidence type="ECO:0000256" key="4">
    <source>
        <dbReference type="ARBA" id="ARBA00022617"/>
    </source>
</evidence>
<evidence type="ECO:0000256" key="9">
    <source>
        <dbReference type="ARBA" id="ARBA00023004"/>
    </source>
</evidence>
<dbReference type="PANTHER" id="PTHR24282">
    <property type="entry name" value="CYTOCHROME P450 FAMILY MEMBER"/>
    <property type="match status" value="1"/>
</dbReference>
<evidence type="ECO:0000313" key="13">
    <source>
        <dbReference type="Proteomes" id="UP001396334"/>
    </source>
</evidence>
<evidence type="ECO:0000256" key="2">
    <source>
        <dbReference type="ARBA" id="ARBA00004167"/>
    </source>
</evidence>
<dbReference type="SUPFAM" id="SSF48264">
    <property type="entry name" value="Cytochrome P450"/>
    <property type="match status" value="1"/>
</dbReference>
<comment type="caution">
    <text evidence="12">The sequence shown here is derived from an EMBL/GenBank/DDBJ whole genome shotgun (WGS) entry which is preliminary data.</text>
</comment>